<dbReference type="GO" id="GO:0006825">
    <property type="term" value="P:copper ion transport"/>
    <property type="evidence" value="ECO:0007669"/>
    <property type="project" value="InterPro"/>
</dbReference>
<feature type="transmembrane region" description="Helical" evidence="6">
    <location>
        <begin position="141"/>
        <end position="161"/>
    </location>
</feature>
<evidence type="ECO:0000256" key="3">
    <source>
        <dbReference type="ARBA" id="ARBA00022692"/>
    </source>
</evidence>
<feature type="transmembrane region" description="Helical" evidence="6">
    <location>
        <begin position="492"/>
        <end position="510"/>
    </location>
</feature>
<dbReference type="RefSeq" id="WP_188943181.1">
    <property type="nucleotide sequence ID" value="NZ_BMNA01000007.1"/>
</dbReference>
<evidence type="ECO:0000256" key="6">
    <source>
        <dbReference type="SAM" id="Phobius"/>
    </source>
</evidence>
<reference evidence="8" key="1">
    <citation type="journal article" date="2014" name="Int. J. Syst. Evol. Microbiol.">
        <title>Complete genome sequence of Corynebacterium casei LMG S-19264T (=DSM 44701T), isolated from a smear-ripened cheese.</title>
        <authorList>
            <consortium name="US DOE Joint Genome Institute (JGI-PGF)"/>
            <person name="Walter F."/>
            <person name="Albersmeier A."/>
            <person name="Kalinowski J."/>
            <person name="Ruckert C."/>
        </authorList>
    </citation>
    <scope>NUCLEOTIDE SEQUENCE</scope>
    <source>
        <strain evidence="8">CGMCC 4.7308</strain>
    </source>
</reference>
<dbReference type="InterPro" id="IPR032694">
    <property type="entry name" value="CopC/D"/>
</dbReference>
<feature type="transmembrane region" description="Helical" evidence="6">
    <location>
        <begin position="404"/>
        <end position="428"/>
    </location>
</feature>
<reference evidence="8" key="2">
    <citation type="submission" date="2020-09" db="EMBL/GenBank/DDBJ databases">
        <authorList>
            <person name="Sun Q."/>
            <person name="Zhou Y."/>
        </authorList>
    </citation>
    <scope>NUCLEOTIDE SEQUENCE</scope>
    <source>
        <strain evidence="8">CGMCC 4.7308</strain>
    </source>
</reference>
<evidence type="ECO:0000256" key="2">
    <source>
        <dbReference type="ARBA" id="ARBA00022475"/>
    </source>
</evidence>
<dbReference type="PANTHER" id="PTHR34820">
    <property type="entry name" value="INNER MEMBRANE PROTEIN YEBZ"/>
    <property type="match status" value="1"/>
</dbReference>
<feature type="transmembrane region" description="Helical" evidence="6">
    <location>
        <begin position="462"/>
        <end position="486"/>
    </location>
</feature>
<feature type="transmembrane region" description="Helical" evidence="6">
    <location>
        <begin position="279"/>
        <end position="302"/>
    </location>
</feature>
<sequence>MALLLPSPATVLGVADSGGAARLLLPAVRVVFYVGAATTVGWLVAAAIWLPADPSGRLTVAGLRAARAGAESAGVWAVSGLLLVPLSVSELSGRSVIDAARGGLVLQAASIFGSLQANLISAVVAVGLAVGARLARRSSTVLVLAAVAIAGVAPQAFAGHASDSDNHDIAVDLMIYHLVGACLWVGGLVAVVALTQQKVAGLSVVVSRYSATALAAFVAVAASGAASAAVRISAIGDLWTTDYGRLVVGKSALLLALGVAGWWQRRWALAQLRQGRTRPLLAVAGAELVLMAATVAVAATLARTASPAIDDQSIGTVRAALGFDLPGPPTVWRLVTAWRPDLLLGVAAIAAALLYLRAADRLRRRGVRWPVKRTVAWALGCVMVLIATSSGLDRYAQTQFSLHMIVHMTLGMLAPILLVLGGPVTLALRSLPPAGRGQPPRMRELIVAVTHSRALRFVSHPLVAVMLFVGSFYAIYFTGLFGLLISSHLGHLVMNLHLLTVGYLYYWLIIGMDPAARRFPPVVKLGLLMVTLPFHAVFGLSLMNSHAVIASDYYRQFSLPWVPDLLADQRLGGAIAWALADIPTAIVIIALVSQWFRADERDARRADRRADRDGDDELTAYNAMLTRLHDRHVRETGQAGAAIPDRSTTEVSNAALIRPAAPNPADAGHSSTI</sequence>
<feature type="transmembrane region" description="Helical" evidence="6">
    <location>
        <begin position="371"/>
        <end position="392"/>
    </location>
</feature>
<protein>
    <submittedName>
        <fullName evidence="8">Copper resistance D</fullName>
    </submittedName>
</protein>
<evidence type="ECO:0000259" key="7">
    <source>
        <dbReference type="Pfam" id="PF05425"/>
    </source>
</evidence>
<feature type="domain" description="Copper resistance protein D" evidence="7">
    <location>
        <begin position="205"/>
        <end position="301"/>
    </location>
</feature>
<feature type="transmembrane region" description="Helical" evidence="6">
    <location>
        <begin position="342"/>
        <end position="359"/>
    </location>
</feature>
<feature type="transmembrane region" description="Helical" evidence="6">
    <location>
        <begin position="104"/>
        <end position="129"/>
    </location>
</feature>
<evidence type="ECO:0000313" key="9">
    <source>
        <dbReference type="Proteomes" id="UP000655208"/>
    </source>
</evidence>
<gene>
    <name evidence="8" type="ORF">GCM10011594_31470</name>
</gene>
<dbReference type="AlphaFoldDB" id="A0A917T3G0"/>
<dbReference type="InterPro" id="IPR008457">
    <property type="entry name" value="Cu-R_CopD_dom"/>
</dbReference>
<dbReference type="GO" id="GO:0005886">
    <property type="term" value="C:plasma membrane"/>
    <property type="evidence" value="ECO:0007669"/>
    <property type="project" value="UniProtKB-SubCell"/>
</dbReference>
<feature type="transmembrane region" description="Helical" evidence="6">
    <location>
        <begin position="30"/>
        <end position="52"/>
    </location>
</feature>
<feature type="transmembrane region" description="Helical" evidence="6">
    <location>
        <begin position="214"/>
        <end position="234"/>
    </location>
</feature>
<feature type="transmembrane region" description="Helical" evidence="6">
    <location>
        <begin position="574"/>
        <end position="596"/>
    </location>
</feature>
<comment type="subcellular location">
    <subcellularLocation>
        <location evidence="1">Cell membrane</location>
        <topology evidence="1">Multi-pass membrane protein</topology>
    </subcellularLocation>
</comment>
<feature type="transmembrane region" description="Helical" evidence="6">
    <location>
        <begin position="173"/>
        <end position="194"/>
    </location>
</feature>
<keyword evidence="9" id="KW-1185">Reference proteome</keyword>
<evidence type="ECO:0000313" key="8">
    <source>
        <dbReference type="EMBL" id="GGM09274.1"/>
    </source>
</evidence>
<keyword evidence="4 6" id="KW-1133">Transmembrane helix</keyword>
<keyword evidence="2" id="KW-1003">Cell membrane</keyword>
<dbReference type="EMBL" id="BMNA01000007">
    <property type="protein sequence ID" value="GGM09274.1"/>
    <property type="molecule type" value="Genomic_DNA"/>
</dbReference>
<keyword evidence="3 6" id="KW-0812">Transmembrane</keyword>
<feature type="transmembrane region" description="Helical" evidence="6">
    <location>
        <begin position="246"/>
        <end position="263"/>
    </location>
</feature>
<dbReference type="Proteomes" id="UP000655208">
    <property type="component" value="Unassembled WGS sequence"/>
</dbReference>
<evidence type="ECO:0000256" key="5">
    <source>
        <dbReference type="ARBA" id="ARBA00023136"/>
    </source>
</evidence>
<name>A0A917T3G0_9ACTN</name>
<dbReference type="Pfam" id="PF05425">
    <property type="entry name" value="CopD"/>
    <property type="match status" value="1"/>
</dbReference>
<comment type="caution">
    <text evidence="8">The sequence shown here is derived from an EMBL/GenBank/DDBJ whole genome shotgun (WGS) entry which is preliminary data.</text>
</comment>
<accession>A0A917T3G0</accession>
<proteinExistence type="predicted"/>
<dbReference type="Pfam" id="PF09678">
    <property type="entry name" value="Caa3_CtaG"/>
    <property type="match status" value="1"/>
</dbReference>
<dbReference type="InterPro" id="IPR019108">
    <property type="entry name" value="Caa3_assmbl_CtaG-rel"/>
</dbReference>
<keyword evidence="5 6" id="KW-0472">Membrane</keyword>
<evidence type="ECO:0000256" key="4">
    <source>
        <dbReference type="ARBA" id="ARBA00022989"/>
    </source>
</evidence>
<organism evidence="8 9">
    <name type="scientific">Nakamurella endophytica</name>
    <dbReference type="NCBI Taxonomy" id="1748367"/>
    <lineage>
        <taxon>Bacteria</taxon>
        <taxon>Bacillati</taxon>
        <taxon>Actinomycetota</taxon>
        <taxon>Actinomycetes</taxon>
        <taxon>Nakamurellales</taxon>
        <taxon>Nakamurellaceae</taxon>
        <taxon>Nakamurella</taxon>
    </lineage>
</organism>
<dbReference type="PANTHER" id="PTHR34820:SF4">
    <property type="entry name" value="INNER MEMBRANE PROTEIN YEBZ"/>
    <property type="match status" value="1"/>
</dbReference>
<feature type="transmembrane region" description="Helical" evidence="6">
    <location>
        <begin position="522"/>
        <end position="543"/>
    </location>
</feature>
<evidence type="ECO:0000256" key="1">
    <source>
        <dbReference type="ARBA" id="ARBA00004651"/>
    </source>
</evidence>